<sequence length="193" mass="21535">MNEYRPALDVLRERRKGKPGELGLMLGIVLMIAAPVALALQQANGEKLDALKSEGRVTEAIVKEKSVRSESYTDNKGRQKSRDIHMLNLQHDINAELNFADWSAGKAFVKPQYPAVTTTSVEVGEAYYDALSVGAKTTVVRNPSDYDSMMLTEQVEYETSFAYNIWWYLGGAAAFLAGLVLTAINWRKRFPRA</sequence>
<evidence type="ECO:0000256" key="1">
    <source>
        <dbReference type="SAM" id="Phobius"/>
    </source>
</evidence>
<dbReference type="OrthoDB" id="9831697at2"/>
<dbReference type="Proteomes" id="UP000263833">
    <property type="component" value="Unassembled WGS sequence"/>
</dbReference>
<gene>
    <name evidence="2" type="ORF">DXH95_07885</name>
</gene>
<feature type="transmembrane region" description="Helical" evidence="1">
    <location>
        <begin position="165"/>
        <end position="186"/>
    </location>
</feature>
<feature type="transmembrane region" description="Helical" evidence="1">
    <location>
        <begin position="21"/>
        <end position="40"/>
    </location>
</feature>
<accession>A0A371BIQ5</accession>
<dbReference type="EMBL" id="QRGP01000001">
    <property type="protein sequence ID" value="RDV07273.1"/>
    <property type="molecule type" value="Genomic_DNA"/>
</dbReference>
<keyword evidence="1" id="KW-0472">Membrane</keyword>
<evidence type="ECO:0000313" key="2">
    <source>
        <dbReference type="EMBL" id="RDV07273.1"/>
    </source>
</evidence>
<keyword evidence="1" id="KW-0812">Transmembrane</keyword>
<protein>
    <recommendedName>
        <fullName evidence="4">Transmembrane protein</fullName>
    </recommendedName>
</protein>
<organism evidence="2 3">
    <name type="scientific">Sphingorhabdus pulchriflava</name>
    <dbReference type="NCBI Taxonomy" id="2292257"/>
    <lineage>
        <taxon>Bacteria</taxon>
        <taxon>Pseudomonadati</taxon>
        <taxon>Pseudomonadota</taxon>
        <taxon>Alphaproteobacteria</taxon>
        <taxon>Sphingomonadales</taxon>
        <taxon>Sphingomonadaceae</taxon>
        <taxon>Sphingorhabdus</taxon>
    </lineage>
</organism>
<evidence type="ECO:0000313" key="3">
    <source>
        <dbReference type="Proteomes" id="UP000263833"/>
    </source>
</evidence>
<name>A0A371BIQ5_9SPHN</name>
<comment type="caution">
    <text evidence="2">The sequence shown here is derived from an EMBL/GenBank/DDBJ whole genome shotgun (WGS) entry which is preliminary data.</text>
</comment>
<evidence type="ECO:0008006" key="4">
    <source>
        <dbReference type="Google" id="ProtNLM"/>
    </source>
</evidence>
<dbReference type="RefSeq" id="WP_115548818.1">
    <property type="nucleotide sequence ID" value="NZ_QRGP01000001.1"/>
</dbReference>
<keyword evidence="1" id="KW-1133">Transmembrane helix</keyword>
<keyword evidence="3" id="KW-1185">Reference proteome</keyword>
<dbReference type="AlphaFoldDB" id="A0A371BIQ5"/>
<proteinExistence type="predicted"/>
<reference evidence="3" key="1">
    <citation type="submission" date="2018-08" db="EMBL/GenBank/DDBJ databases">
        <authorList>
            <person name="Kim S.-J."/>
            <person name="Jung G.-Y."/>
        </authorList>
    </citation>
    <scope>NUCLEOTIDE SEQUENCE [LARGE SCALE GENOMIC DNA]</scope>
    <source>
        <strain evidence="3">GY_G</strain>
    </source>
</reference>